<accession>A0ABQ1SB37</accession>
<dbReference type="RefSeq" id="WP_188457137.1">
    <property type="nucleotide sequence ID" value="NZ_BMGM01000001.1"/>
</dbReference>
<gene>
    <name evidence="3" type="ORF">GCM10010832_01190</name>
</gene>
<protein>
    <submittedName>
        <fullName evidence="3">Uncharacterized protein</fullName>
    </submittedName>
</protein>
<feature type="region of interest" description="Disordered" evidence="1">
    <location>
        <begin position="134"/>
        <end position="159"/>
    </location>
</feature>
<evidence type="ECO:0000256" key="2">
    <source>
        <dbReference type="SAM" id="SignalP"/>
    </source>
</evidence>
<evidence type="ECO:0000313" key="3">
    <source>
        <dbReference type="EMBL" id="GGE24272.1"/>
    </source>
</evidence>
<keyword evidence="4" id="KW-1185">Reference proteome</keyword>
<proteinExistence type="predicted"/>
<feature type="signal peptide" evidence="2">
    <location>
        <begin position="1"/>
        <end position="19"/>
    </location>
</feature>
<reference evidence="4" key="1">
    <citation type="journal article" date="2019" name="Int. J. Syst. Evol. Microbiol.">
        <title>The Global Catalogue of Microorganisms (GCM) 10K type strain sequencing project: providing services to taxonomists for standard genome sequencing and annotation.</title>
        <authorList>
            <consortium name="The Broad Institute Genomics Platform"/>
            <consortium name="The Broad Institute Genome Sequencing Center for Infectious Disease"/>
            <person name="Wu L."/>
            <person name="Ma J."/>
        </authorList>
    </citation>
    <scope>NUCLEOTIDE SEQUENCE [LARGE SCALE GENOMIC DNA]</scope>
    <source>
        <strain evidence="4">CGMCC 1.12931</strain>
    </source>
</reference>
<dbReference type="EMBL" id="BMGM01000001">
    <property type="protein sequence ID" value="GGE24272.1"/>
    <property type="molecule type" value="Genomic_DNA"/>
</dbReference>
<evidence type="ECO:0000256" key="1">
    <source>
        <dbReference type="SAM" id="MobiDB-lite"/>
    </source>
</evidence>
<sequence length="159" mass="18616">MKIQYILILLIGFFQVSIAQEDAESKPKFPQFEECETDDQAGKSCFENNFRKMFKEAYKETEIASDYTYQRETKGTYLVDRRGVIKQLSYDTPESPIFLAISRAVEKLPKLKAVLNDKDRPVEFNFEVNYKLKRNSPNSKNDLEIDLEFSYPDPEKENS</sequence>
<name>A0ABQ1SB37_9FLAO</name>
<comment type="caution">
    <text evidence="3">The sequence shown here is derived from an EMBL/GenBank/DDBJ whole genome shotgun (WGS) entry which is preliminary data.</text>
</comment>
<feature type="chain" id="PRO_5045865658" evidence="2">
    <location>
        <begin position="20"/>
        <end position="159"/>
    </location>
</feature>
<evidence type="ECO:0000313" key="4">
    <source>
        <dbReference type="Proteomes" id="UP000599179"/>
    </source>
</evidence>
<dbReference type="Proteomes" id="UP000599179">
    <property type="component" value="Unassembled WGS sequence"/>
</dbReference>
<keyword evidence="2" id="KW-0732">Signal</keyword>
<organism evidence="3 4">
    <name type="scientific">Psychroflexus planctonicus</name>
    <dbReference type="NCBI Taxonomy" id="1526575"/>
    <lineage>
        <taxon>Bacteria</taxon>
        <taxon>Pseudomonadati</taxon>
        <taxon>Bacteroidota</taxon>
        <taxon>Flavobacteriia</taxon>
        <taxon>Flavobacteriales</taxon>
        <taxon>Flavobacteriaceae</taxon>
        <taxon>Psychroflexus</taxon>
    </lineage>
</organism>